<reference evidence="2 3" key="1">
    <citation type="submission" date="2016-10" db="EMBL/GenBank/DDBJ databases">
        <authorList>
            <person name="de Groot N.N."/>
        </authorList>
    </citation>
    <scope>NUCLEOTIDE SEQUENCE [LARGE SCALE GENOMIC DNA]</scope>
    <source>
        <strain evidence="2 3">JCM 19513</strain>
    </source>
</reference>
<dbReference type="Proteomes" id="UP000185766">
    <property type="component" value="Unassembled WGS sequence"/>
</dbReference>
<organism evidence="2 3">
    <name type="scientific">Atopomonas hussainii</name>
    <dbReference type="NCBI Taxonomy" id="1429083"/>
    <lineage>
        <taxon>Bacteria</taxon>
        <taxon>Pseudomonadati</taxon>
        <taxon>Pseudomonadota</taxon>
        <taxon>Gammaproteobacteria</taxon>
        <taxon>Pseudomonadales</taxon>
        <taxon>Pseudomonadaceae</taxon>
        <taxon>Atopomonas</taxon>
    </lineage>
</organism>
<feature type="transmembrane region" description="Helical" evidence="1">
    <location>
        <begin position="56"/>
        <end position="77"/>
    </location>
</feature>
<protein>
    <submittedName>
        <fullName evidence="2">Uncharacterized protein</fullName>
    </submittedName>
</protein>
<evidence type="ECO:0000256" key="1">
    <source>
        <dbReference type="SAM" id="Phobius"/>
    </source>
</evidence>
<gene>
    <name evidence="2" type="ORF">SAMN05216214_107112</name>
</gene>
<dbReference type="RefSeq" id="WP_074867208.1">
    <property type="nucleotide sequence ID" value="NZ_FOAS01000007.1"/>
</dbReference>
<keyword evidence="3" id="KW-1185">Reference proteome</keyword>
<keyword evidence="1" id="KW-0472">Membrane</keyword>
<name>A0A1H7LSF4_9GAMM</name>
<evidence type="ECO:0000313" key="3">
    <source>
        <dbReference type="Proteomes" id="UP000185766"/>
    </source>
</evidence>
<proteinExistence type="predicted"/>
<dbReference type="EMBL" id="FOAS01000007">
    <property type="protein sequence ID" value="SEL01914.1"/>
    <property type="molecule type" value="Genomic_DNA"/>
</dbReference>
<keyword evidence="1" id="KW-0812">Transmembrane</keyword>
<evidence type="ECO:0000313" key="2">
    <source>
        <dbReference type="EMBL" id="SEL01914.1"/>
    </source>
</evidence>
<sequence length="130" mass="14952">MWVVVPLLILFAHLVFSAWQKGEGYFYSTQVSLWGTFLCWLVAFDVSEAEGVSGLLIVFSLLSLMVNMRFVTMTSIYDLKYQGLTEFKRFCLRKGYLTRFESFTVAGLYWVVGGIWVFALVKIAEKFLIS</sequence>
<feature type="transmembrane region" description="Helical" evidence="1">
    <location>
        <begin position="102"/>
        <end position="121"/>
    </location>
</feature>
<dbReference type="AlphaFoldDB" id="A0A1H7LSF4"/>
<keyword evidence="1" id="KW-1133">Transmembrane helix</keyword>
<feature type="transmembrane region" description="Helical" evidence="1">
    <location>
        <begin position="27"/>
        <end position="44"/>
    </location>
</feature>
<accession>A0A1H7LSF4</accession>